<dbReference type="Gene3D" id="1.20.1250.20">
    <property type="entry name" value="MFS general substrate transporter like domains"/>
    <property type="match status" value="1"/>
</dbReference>
<dbReference type="FunFam" id="1.20.1250.20:FF:000196">
    <property type="entry name" value="MFS toxin efflux pump (AflT)"/>
    <property type="match status" value="1"/>
</dbReference>
<organism evidence="8 9">
    <name type="scientific">Phaeosphaeria nodorum (strain SN15 / ATCC MYA-4574 / FGSC 10173)</name>
    <name type="common">Glume blotch fungus</name>
    <name type="synonym">Parastagonospora nodorum</name>
    <dbReference type="NCBI Taxonomy" id="321614"/>
    <lineage>
        <taxon>Eukaryota</taxon>
        <taxon>Fungi</taxon>
        <taxon>Dikarya</taxon>
        <taxon>Ascomycota</taxon>
        <taxon>Pezizomycotina</taxon>
        <taxon>Dothideomycetes</taxon>
        <taxon>Pleosporomycetidae</taxon>
        <taxon>Pleosporales</taxon>
        <taxon>Pleosporineae</taxon>
        <taxon>Phaeosphaeriaceae</taxon>
        <taxon>Parastagonospora</taxon>
    </lineage>
</organism>
<evidence type="ECO:0000259" key="7">
    <source>
        <dbReference type="PROSITE" id="PS50850"/>
    </source>
</evidence>
<accession>A0A7U2F2S4</accession>
<name>A0A7U2F2S4_PHANO</name>
<keyword evidence="2 6" id="KW-0812">Transmembrane</keyword>
<feature type="transmembrane region" description="Helical" evidence="6">
    <location>
        <begin position="309"/>
        <end position="327"/>
    </location>
</feature>
<dbReference type="Gene3D" id="1.20.1720.10">
    <property type="entry name" value="Multidrug resistance protein D"/>
    <property type="match status" value="1"/>
</dbReference>
<dbReference type="InterPro" id="IPR020846">
    <property type="entry name" value="MFS_dom"/>
</dbReference>
<proteinExistence type="predicted"/>
<dbReference type="Proteomes" id="UP000663193">
    <property type="component" value="Chromosome 7"/>
</dbReference>
<dbReference type="PROSITE" id="PS50850">
    <property type="entry name" value="MFS"/>
    <property type="match status" value="1"/>
</dbReference>
<dbReference type="VEuPathDB" id="FungiDB:JI435_086110"/>
<evidence type="ECO:0000256" key="1">
    <source>
        <dbReference type="ARBA" id="ARBA00004141"/>
    </source>
</evidence>
<feature type="transmembrane region" description="Helical" evidence="6">
    <location>
        <begin position="200"/>
        <end position="219"/>
    </location>
</feature>
<dbReference type="OrthoDB" id="10021397at2759"/>
<dbReference type="PANTHER" id="PTHR23501:SF199">
    <property type="entry name" value="MFS EFFLUX TRANSPORTER INPD-RELATED"/>
    <property type="match status" value="1"/>
</dbReference>
<feature type="transmembrane region" description="Helical" evidence="6">
    <location>
        <begin position="23"/>
        <end position="46"/>
    </location>
</feature>
<dbReference type="GO" id="GO:0016020">
    <property type="term" value="C:membrane"/>
    <property type="evidence" value="ECO:0007669"/>
    <property type="project" value="UniProtKB-SubCell"/>
</dbReference>
<dbReference type="PROSITE" id="PS00217">
    <property type="entry name" value="SUGAR_TRANSPORT_2"/>
    <property type="match status" value="1"/>
</dbReference>
<dbReference type="GO" id="GO:0022857">
    <property type="term" value="F:transmembrane transporter activity"/>
    <property type="evidence" value="ECO:0007669"/>
    <property type="project" value="InterPro"/>
</dbReference>
<feature type="region of interest" description="Disordered" evidence="5">
    <location>
        <begin position="531"/>
        <end position="578"/>
    </location>
</feature>
<feature type="transmembrane region" description="Helical" evidence="6">
    <location>
        <begin position="471"/>
        <end position="491"/>
    </location>
</feature>
<feature type="transmembrane region" description="Helical" evidence="6">
    <location>
        <begin position="396"/>
        <end position="415"/>
    </location>
</feature>
<evidence type="ECO:0000313" key="8">
    <source>
        <dbReference type="EMBL" id="QRC97615.1"/>
    </source>
</evidence>
<dbReference type="InterPro" id="IPR005829">
    <property type="entry name" value="Sugar_transporter_CS"/>
</dbReference>
<feature type="compositionally biased region" description="Polar residues" evidence="5">
    <location>
        <begin position="549"/>
        <end position="570"/>
    </location>
</feature>
<dbReference type="EMBL" id="CP069029">
    <property type="protein sequence ID" value="QRC97615.1"/>
    <property type="molecule type" value="Genomic_DNA"/>
</dbReference>
<dbReference type="CDD" id="cd17502">
    <property type="entry name" value="MFS_Azr1_MDR_like"/>
    <property type="match status" value="1"/>
</dbReference>
<protein>
    <submittedName>
        <fullName evidence="8">MFS-type efflux pump elcC</fullName>
    </submittedName>
</protein>
<evidence type="ECO:0000256" key="2">
    <source>
        <dbReference type="ARBA" id="ARBA00022692"/>
    </source>
</evidence>
<dbReference type="SUPFAM" id="SSF103473">
    <property type="entry name" value="MFS general substrate transporter"/>
    <property type="match status" value="1"/>
</dbReference>
<sequence length="578" mass="61812">MSGTKVEISTITTPKIAHSALQFWALFFALCLAVLCQAWYGSGYLLTACAFQLSYGKIYNLYPIKWVFLIALALFEIGSLICGAAPSSVGLIMGRVVAGIGSGGLFAGAILLVAEFKPLNERAFYNGMLGAMYSVASVAGPLMGGAFTERVTWRLCFYINLPLGVVTAVIVFLLVPNNYDSGRDSRRGLPLKKKLQEMDLYGLVVLVPTIICILLATQWGGTKYSWGNARIIALFVVGFVLFVAFVVIEIWQGDRAIVPPSLVKRRTVWACSIFSFCLFGSFLVVAYFLPLWFQAIKGDTATESGIHNLPSILGTTIFSVAAGGMVFGLGYYTWACILGSVLAAVGAGLLSTLEVDSNAAKWIGYQVLYGAGCGFGLNQPLIAIQAALPDFQKSEGTAVVIFMQTFGGTIAIAVAQNVFNNKLVSNILAAGIPVDPAALLSVGATKLQGLVQPQFFGRLQLAYNDSITQTFYVAVATAGLSMAGSILIPWLSVKQAVAPEDAETANTVMPFQHPSSDVDLAMPAILRQSGEIASEDSQSSDIEKVPRNNEVSTYDSQTSEVEKSSVGSTNRKVESIRN</sequence>
<feature type="transmembrane region" description="Helical" evidence="6">
    <location>
        <begin position="92"/>
        <end position="113"/>
    </location>
</feature>
<feature type="transmembrane region" description="Helical" evidence="6">
    <location>
        <begin position="268"/>
        <end position="289"/>
    </location>
</feature>
<feature type="transmembrane region" description="Helical" evidence="6">
    <location>
        <begin position="66"/>
        <end position="86"/>
    </location>
</feature>
<feature type="transmembrane region" description="Helical" evidence="6">
    <location>
        <begin position="332"/>
        <end position="350"/>
    </location>
</feature>
<keyword evidence="3 6" id="KW-1133">Transmembrane helix</keyword>
<feature type="transmembrane region" description="Helical" evidence="6">
    <location>
        <begin position="231"/>
        <end position="248"/>
    </location>
</feature>
<dbReference type="Pfam" id="PF07690">
    <property type="entry name" value="MFS_1"/>
    <property type="match status" value="1"/>
</dbReference>
<keyword evidence="4 6" id="KW-0472">Membrane</keyword>
<reference evidence="9" key="1">
    <citation type="journal article" date="2021" name="BMC Genomics">
        <title>Chromosome-level genome assembly and manually-curated proteome of model necrotroph Parastagonospora nodorum Sn15 reveals a genome-wide trove of candidate effector homologs, and redundancy of virulence-related functions within an accessory chromosome.</title>
        <authorList>
            <person name="Bertazzoni S."/>
            <person name="Jones D.A.B."/>
            <person name="Phan H.T."/>
            <person name="Tan K.-C."/>
            <person name="Hane J.K."/>
        </authorList>
    </citation>
    <scope>NUCLEOTIDE SEQUENCE [LARGE SCALE GENOMIC DNA]</scope>
    <source>
        <strain evidence="9">SN15 / ATCC MYA-4574 / FGSC 10173)</strain>
    </source>
</reference>
<evidence type="ECO:0000256" key="3">
    <source>
        <dbReference type="ARBA" id="ARBA00022989"/>
    </source>
</evidence>
<evidence type="ECO:0000313" key="9">
    <source>
        <dbReference type="Proteomes" id="UP000663193"/>
    </source>
</evidence>
<evidence type="ECO:0000256" key="5">
    <source>
        <dbReference type="SAM" id="MobiDB-lite"/>
    </source>
</evidence>
<feature type="transmembrane region" description="Helical" evidence="6">
    <location>
        <begin position="125"/>
        <end position="147"/>
    </location>
</feature>
<feature type="domain" description="Major facilitator superfamily (MFS) profile" evidence="7">
    <location>
        <begin position="1"/>
        <end position="448"/>
    </location>
</feature>
<dbReference type="PANTHER" id="PTHR23501">
    <property type="entry name" value="MAJOR FACILITATOR SUPERFAMILY"/>
    <property type="match status" value="1"/>
</dbReference>
<dbReference type="InterPro" id="IPR011701">
    <property type="entry name" value="MFS"/>
</dbReference>
<evidence type="ECO:0000256" key="6">
    <source>
        <dbReference type="SAM" id="Phobius"/>
    </source>
</evidence>
<dbReference type="FunFam" id="1.20.1720.10:FF:000076">
    <property type="match status" value="1"/>
</dbReference>
<gene>
    <name evidence="8" type="ORF">JI435_086110</name>
</gene>
<dbReference type="InterPro" id="IPR036259">
    <property type="entry name" value="MFS_trans_sf"/>
</dbReference>
<feature type="transmembrane region" description="Helical" evidence="6">
    <location>
        <begin position="159"/>
        <end position="179"/>
    </location>
</feature>
<keyword evidence="9" id="KW-1185">Reference proteome</keyword>
<feature type="transmembrane region" description="Helical" evidence="6">
    <location>
        <begin position="362"/>
        <end position="384"/>
    </location>
</feature>
<dbReference type="AlphaFoldDB" id="A0A7U2F2S4"/>
<comment type="subcellular location">
    <subcellularLocation>
        <location evidence="1">Membrane</location>
        <topology evidence="1">Multi-pass membrane protein</topology>
    </subcellularLocation>
</comment>
<evidence type="ECO:0000256" key="4">
    <source>
        <dbReference type="ARBA" id="ARBA00023136"/>
    </source>
</evidence>